<organism evidence="6 7">
    <name type="scientific">Asticcacaulis benevestitus DSM 16100 = ATCC BAA-896</name>
    <dbReference type="NCBI Taxonomy" id="1121022"/>
    <lineage>
        <taxon>Bacteria</taxon>
        <taxon>Pseudomonadati</taxon>
        <taxon>Pseudomonadota</taxon>
        <taxon>Alphaproteobacteria</taxon>
        <taxon>Caulobacterales</taxon>
        <taxon>Caulobacteraceae</taxon>
        <taxon>Asticcacaulis</taxon>
    </lineage>
</organism>
<comment type="caution">
    <text evidence="6">The sequence shown here is derived from an EMBL/GenBank/DDBJ whole genome shotgun (WGS) entry which is preliminary data.</text>
</comment>
<reference evidence="6 7" key="1">
    <citation type="journal article" date="2014" name="Nature">
        <title>Sequential evolution of bacterial morphology by co-option of a developmental regulator.</title>
        <authorList>
            <person name="Jiang C."/>
            <person name="Brown P.J."/>
            <person name="Ducret A."/>
            <person name="Brun Y.V."/>
        </authorList>
    </citation>
    <scope>NUCLEOTIDE SEQUENCE [LARGE SCALE GENOMIC DNA]</scope>
    <source>
        <strain evidence="6 7">DSM 16100</strain>
    </source>
</reference>
<evidence type="ECO:0000259" key="5">
    <source>
        <dbReference type="PROSITE" id="PS01124"/>
    </source>
</evidence>
<dbReference type="PANTHER" id="PTHR46796">
    <property type="entry name" value="HTH-TYPE TRANSCRIPTIONAL ACTIVATOR RHAS-RELATED"/>
    <property type="match status" value="1"/>
</dbReference>
<dbReference type="PANTHER" id="PTHR46796:SF14">
    <property type="entry name" value="TRANSCRIPTIONAL REGULATORY PROTEIN"/>
    <property type="match status" value="1"/>
</dbReference>
<evidence type="ECO:0000256" key="2">
    <source>
        <dbReference type="ARBA" id="ARBA00023125"/>
    </source>
</evidence>
<dbReference type="eggNOG" id="COG2207">
    <property type="taxonomic scope" value="Bacteria"/>
</dbReference>
<dbReference type="Pfam" id="PF12833">
    <property type="entry name" value="HTH_18"/>
    <property type="match status" value="1"/>
</dbReference>
<dbReference type="SUPFAM" id="SSF46689">
    <property type="entry name" value="Homeodomain-like"/>
    <property type="match status" value="2"/>
</dbReference>
<dbReference type="STRING" id="1121022.GCA_000376105_03620"/>
<dbReference type="InterPro" id="IPR018062">
    <property type="entry name" value="HTH_AraC-typ_CS"/>
</dbReference>
<dbReference type="AlphaFoldDB" id="V4PRI4"/>
<dbReference type="OrthoDB" id="7210843at2"/>
<evidence type="ECO:0000313" key="6">
    <source>
        <dbReference type="EMBL" id="ESQ89944.1"/>
    </source>
</evidence>
<name>V4PRI4_9CAUL</name>
<dbReference type="SMART" id="SM00342">
    <property type="entry name" value="HTH_ARAC"/>
    <property type="match status" value="1"/>
</dbReference>
<sequence length="251" mass="27268">MNGLFSSIRPSRYKPDVVMAAHAHDDTSFSLVLSGSYEETIRGRSETHSAGALLVCPPDELHAQRFGLGGVYKLVFSPTADALGRLGEVSRLAEAPIVRSAAVADVGRRILTELRRADDFSSLVIEGLSHELLGLFARGQAAGMRLPRFLKVAIDYLNDAKGAQMTLDHLAAVVSCDAGRLSEAFRRYLGCTVGDYQRRLRVEQAAALLICGHLPIAEIAVLCGFADQPHLNRAFKAQIGTTPAAYRRDRH</sequence>
<feature type="domain" description="HTH araC/xylS-type" evidence="5">
    <location>
        <begin position="151"/>
        <end position="249"/>
    </location>
</feature>
<dbReference type="RefSeq" id="WP_018083301.1">
    <property type="nucleotide sequence ID" value="NZ_AQWM01000028.1"/>
</dbReference>
<dbReference type="InterPro" id="IPR037923">
    <property type="entry name" value="HTH-like"/>
</dbReference>
<evidence type="ECO:0000256" key="1">
    <source>
        <dbReference type="ARBA" id="ARBA00023015"/>
    </source>
</evidence>
<dbReference type="Proteomes" id="UP000017837">
    <property type="component" value="Unassembled WGS sequence"/>
</dbReference>
<dbReference type="InterPro" id="IPR009057">
    <property type="entry name" value="Homeodomain-like_sf"/>
</dbReference>
<dbReference type="GO" id="GO:0043565">
    <property type="term" value="F:sequence-specific DNA binding"/>
    <property type="evidence" value="ECO:0007669"/>
    <property type="project" value="InterPro"/>
</dbReference>
<keyword evidence="1" id="KW-0805">Transcription regulation</keyword>
<dbReference type="GO" id="GO:0003700">
    <property type="term" value="F:DNA-binding transcription factor activity"/>
    <property type="evidence" value="ECO:0007669"/>
    <property type="project" value="InterPro"/>
</dbReference>
<dbReference type="PROSITE" id="PS00041">
    <property type="entry name" value="HTH_ARAC_FAMILY_1"/>
    <property type="match status" value="1"/>
</dbReference>
<evidence type="ECO:0000256" key="3">
    <source>
        <dbReference type="ARBA" id="ARBA00023159"/>
    </source>
</evidence>
<dbReference type="InterPro" id="IPR014710">
    <property type="entry name" value="RmlC-like_jellyroll"/>
</dbReference>
<protein>
    <recommendedName>
        <fullName evidence="5">HTH araC/xylS-type domain-containing protein</fullName>
    </recommendedName>
</protein>
<accession>V4PRI4</accession>
<dbReference type="InterPro" id="IPR018060">
    <property type="entry name" value="HTH_AraC"/>
</dbReference>
<dbReference type="EMBL" id="AWGB01000027">
    <property type="protein sequence ID" value="ESQ89944.1"/>
    <property type="molecule type" value="Genomic_DNA"/>
</dbReference>
<dbReference type="Gene3D" id="2.60.120.10">
    <property type="entry name" value="Jelly Rolls"/>
    <property type="match status" value="1"/>
</dbReference>
<dbReference type="InterPro" id="IPR003313">
    <property type="entry name" value="AraC-bd"/>
</dbReference>
<dbReference type="Pfam" id="PF02311">
    <property type="entry name" value="AraC_binding"/>
    <property type="match status" value="1"/>
</dbReference>
<proteinExistence type="predicted"/>
<dbReference type="PROSITE" id="PS01124">
    <property type="entry name" value="HTH_ARAC_FAMILY_2"/>
    <property type="match status" value="1"/>
</dbReference>
<gene>
    <name evidence="6" type="ORF">ABENE_13140</name>
</gene>
<dbReference type="Gene3D" id="1.10.10.60">
    <property type="entry name" value="Homeodomain-like"/>
    <property type="match status" value="2"/>
</dbReference>
<keyword evidence="4" id="KW-0804">Transcription</keyword>
<keyword evidence="7" id="KW-1185">Reference proteome</keyword>
<evidence type="ECO:0000313" key="7">
    <source>
        <dbReference type="Proteomes" id="UP000017837"/>
    </source>
</evidence>
<dbReference type="PATRIC" id="fig|1121022.4.peg.2670"/>
<dbReference type="SUPFAM" id="SSF51215">
    <property type="entry name" value="Regulatory protein AraC"/>
    <property type="match status" value="1"/>
</dbReference>
<keyword evidence="2" id="KW-0238">DNA-binding</keyword>
<keyword evidence="3" id="KW-0010">Activator</keyword>
<evidence type="ECO:0000256" key="4">
    <source>
        <dbReference type="ARBA" id="ARBA00023163"/>
    </source>
</evidence>
<dbReference type="InterPro" id="IPR050204">
    <property type="entry name" value="AraC_XylS_family_regulators"/>
</dbReference>